<protein>
    <recommendedName>
        <fullName evidence="3">Holin</fullName>
    </recommendedName>
</protein>
<evidence type="ECO:0000256" key="1">
    <source>
        <dbReference type="SAM" id="Phobius"/>
    </source>
</evidence>
<keyword evidence="1" id="KW-0472">Membrane</keyword>
<accession>A0A8S5MX82</accession>
<organism evidence="2">
    <name type="scientific">Siphoviridae sp. ct91l7</name>
    <dbReference type="NCBI Taxonomy" id="2826173"/>
    <lineage>
        <taxon>Viruses</taxon>
        <taxon>Duplodnaviria</taxon>
        <taxon>Heunggongvirae</taxon>
        <taxon>Uroviricota</taxon>
        <taxon>Caudoviricetes</taxon>
    </lineage>
</organism>
<dbReference type="EMBL" id="BK015008">
    <property type="protein sequence ID" value="DAD86812.1"/>
    <property type="molecule type" value="Genomic_DNA"/>
</dbReference>
<reference evidence="2" key="1">
    <citation type="journal article" date="2021" name="Proc. Natl. Acad. Sci. U.S.A.">
        <title>A Catalog of Tens of Thousands of Viruses from Human Metagenomes Reveals Hidden Associations with Chronic Diseases.</title>
        <authorList>
            <person name="Tisza M.J."/>
            <person name="Buck C.B."/>
        </authorList>
    </citation>
    <scope>NUCLEOTIDE SEQUENCE</scope>
    <source>
        <strain evidence="2">Ct91l7</strain>
    </source>
</reference>
<evidence type="ECO:0000313" key="2">
    <source>
        <dbReference type="EMBL" id="DAD86812.1"/>
    </source>
</evidence>
<proteinExistence type="predicted"/>
<evidence type="ECO:0008006" key="3">
    <source>
        <dbReference type="Google" id="ProtNLM"/>
    </source>
</evidence>
<feature type="transmembrane region" description="Helical" evidence="1">
    <location>
        <begin position="7"/>
        <end position="31"/>
    </location>
</feature>
<feature type="transmembrane region" description="Helical" evidence="1">
    <location>
        <begin position="43"/>
        <end position="61"/>
    </location>
</feature>
<keyword evidence="1" id="KW-1133">Transmembrane helix</keyword>
<sequence length="94" mass="9901">MTMTNEFFTWAVLLTYAGATLATSLVTQLIKGVGFIDKIPTRLTSYVIALVVLIAATFFTGGLTLEAGALCVINAVVVSLAANGAYDAIARDRK</sequence>
<keyword evidence="1" id="KW-0812">Transmembrane</keyword>
<name>A0A8S5MX82_9CAUD</name>
<feature type="transmembrane region" description="Helical" evidence="1">
    <location>
        <begin position="67"/>
        <end position="86"/>
    </location>
</feature>